<dbReference type="InterPro" id="IPR036249">
    <property type="entry name" value="Thioredoxin-like_sf"/>
</dbReference>
<evidence type="ECO:0000256" key="2">
    <source>
        <dbReference type="ARBA" id="ARBA00022679"/>
    </source>
</evidence>
<dbReference type="SFLD" id="SFLDG00363">
    <property type="entry name" value="AMPS_(cytGST):_Alpha-__Mu-__Pi"/>
    <property type="match status" value="1"/>
</dbReference>
<feature type="domain" description="GST N-terminal" evidence="5">
    <location>
        <begin position="4"/>
        <end position="81"/>
    </location>
</feature>
<dbReference type="CDD" id="cd03039">
    <property type="entry name" value="GST_N_Sigma_like"/>
    <property type="match status" value="1"/>
</dbReference>
<evidence type="ECO:0000313" key="8">
    <source>
        <dbReference type="Proteomes" id="UP001642540"/>
    </source>
</evidence>
<dbReference type="SFLD" id="SFLDS00019">
    <property type="entry name" value="Glutathione_Transferase_(cytos"/>
    <property type="match status" value="1"/>
</dbReference>
<evidence type="ECO:0000256" key="3">
    <source>
        <dbReference type="ARBA" id="ARBA00038317"/>
    </source>
</evidence>
<evidence type="ECO:0000259" key="5">
    <source>
        <dbReference type="PROSITE" id="PS50404"/>
    </source>
</evidence>
<dbReference type="Pfam" id="PF02798">
    <property type="entry name" value="GST_N"/>
    <property type="match status" value="1"/>
</dbReference>
<comment type="caution">
    <text evidence="7">The sequence shown here is derived from an EMBL/GenBank/DDBJ whole genome shotgun (WGS) entry which is preliminary data.</text>
</comment>
<comment type="catalytic activity">
    <reaction evidence="4">
        <text>RX + glutathione = an S-substituted glutathione + a halide anion + H(+)</text>
        <dbReference type="Rhea" id="RHEA:16437"/>
        <dbReference type="ChEBI" id="CHEBI:15378"/>
        <dbReference type="ChEBI" id="CHEBI:16042"/>
        <dbReference type="ChEBI" id="CHEBI:17792"/>
        <dbReference type="ChEBI" id="CHEBI:57925"/>
        <dbReference type="ChEBI" id="CHEBI:90779"/>
        <dbReference type="EC" id="2.5.1.18"/>
    </reaction>
</comment>
<dbReference type="EC" id="2.5.1.18" evidence="1"/>
<dbReference type="EMBL" id="CAXLJM020000164">
    <property type="protein sequence ID" value="CAL8146161.1"/>
    <property type="molecule type" value="Genomic_DNA"/>
</dbReference>
<dbReference type="SUPFAM" id="SSF47616">
    <property type="entry name" value="GST C-terminal domain-like"/>
    <property type="match status" value="1"/>
</dbReference>
<dbReference type="PANTHER" id="PTHR11571:SF224">
    <property type="entry name" value="HEMATOPOIETIC PROSTAGLANDIN D SYNTHASE"/>
    <property type="match status" value="1"/>
</dbReference>
<organism evidence="7 8">
    <name type="scientific">Orchesella dallaii</name>
    <dbReference type="NCBI Taxonomy" id="48710"/>
    <lineage>
        <taxon>Eukaryota</taxon>
        <taxon>Metazoa</taxon>
        <taxon>Ecdysozoa</taxon>
        <taxon>Arthropoda</taxon>
        <taxon>Hexapoda</taxon>
        <taxon>Collembola</taxon>
        <taxon>Entomobryomorpha</taxon>
        <taxon>Entomobryoidea</taxon>
        <taxon>Orchesellidae</taxon>
        <taxon>Orchesellinae</taxon>
        <taxon>Orchesella</taxon>
    </lineage>
</organism>
<keyword evidence="8" id="KW-1185">Reference proteome</keyword>
<dbReference type="InterPro" id="IPR050213">
    <property type="entry name" value="GST_superfamily"/>
</dbReference>
<evidence type="ECO:0000256" key="4">
    <source>
        <dbReference type="ARBA" id="ARBA00047960"/>
    </source>
</evidence>
<evidence type="ECO:0000256" key="1">
    <source>
        <dbReference type="ARBA" id="ARBA00012452"/>
    </source>
</evidence>
<dbReference type="SUPFAM" id="SSF52833">
    <property type="entry name" value="Thioredoxin-like"/>
    <property type="match status" value="1"/>
</dbReference>
<keyword evidence="2" id="KW-0808">Transferase</keyword>
<evidence type="ECO:0000259" key="6">
    <source>
        <dbReference type="PROSITE" id="PS50405"/>
    </source>
</evidence>
<dbReference type="Pfam" id="PF14497">
    <property type="entry name" value="GST_C_3"/>
    <property type="match status" value="1"/>
</dbReference>
<feature type="domain" description="GST C-terminal" evidence="6">
    <location>
        <begin position="86"/>
        <end position="225"/>
    </location>
</feature>
<name>A0ABP1S7X0_9HEXA</name>
<gene>
    <name evidence="7" type="ORF">ODALV1_LOCUS30724</name>
</gene>
<dbReference type="InterPro" id="IPR040079">
    <property type="entry name" value="Glutathione_S-Trfase"/>
</dbReference>
<accession>A0ABP1S7X0</accession>
<reference evidence="7 8" key="1">
    <citation type="submission" date="2024-08" db="EMBL/GenBank/DDBJ databases">
        <authorList>
            <person name="Cucini C."/>
            <person name="Frati F."/>
        </authorList>
    </citation>
    <scope>NUCLEOTIDE SEQUENCE [LARGE SCALE GENOMIC DNA]</scope>
</reference>
<dbReference type="PANTHER" id="PTHR11571">
    <property type="entry name" value="GLUTATHIONE S-TRANSFERASE"/>
    <property type="match status" value="1"/>
</dbReference>
<dbReference type="InterPro" id="IPR036282">
    <property type="entry name" value="Glutathione-S-Trfase_C_sf"/>
</dbReference>
<evidence type="ECO:0000313" key="7">
    <source>
        <dbReference type="EMBL" id="CAL8146161.1"/>
    </source>
</evidence>
<dbReference type="Proteomes" id="UP001642540">
    <property type="component" value="Unassembled WGS sequence"/>
</dbReference>
<dbReference type="Gene3D" id="3.40.30.10">
    <property type="entry name" value="Glutaredoxin"/>
    <property type="match status" value="1"/>
</dbReference>
<dbReference type="PROSITE" id="PS50404">
    <property type="entry name" value="GST_NTER"/>
    <property type="match status" value="1"/>
</dbReference>
<dbReference type="SFLD" id="SFLDG01205">
    <property type="entry name" value="AMPS.1"/>
    <property type="match status" value="1"/>
</dbReference>
<protein>
    <recommendedName>
        <fullName evidence="1">glutathione transferase</fullName>
        <ecNumber evidence="1">2.5.1.18</ecNumber>
    </recommendedName>
</protein>
<comment type="similarity">
    <text evidence="3">Belongs to the GST superfamily. Sigma family.</text>
</comment>
<dbReference type="InterPro" id="IPR010987">
    <property type="entry name" value="Glutathione-S-Trfase_C-like"/>
</dbReference>
<dbReference type="InterPro" id="IPR004045">
    <property type="entry name" value="Glutathione_S-Trfase_N"/>
</dbReference>
<dbReference type="InterPro" id="IPR004046">
    <property type="entry name" value="GST_C"/>
</dbReference>
<dbReference type="PROSITE" id="PS50405">
    <property type="entry name" value="GST_CTER"/>
    <property type="match status" value="1"/>
</dbReference>
<sequence>MDLDNYKLTYFDLRGIAEPIRLIFRYTNVPFEDHRVTPETWKDVKKTFKWQQLPFLDCNGKILTQSVAISRFLASKFGLNPPPKNGAWNQAKCDEIVGAINDLRLQIKSYVLSKMGIGSKEDGALLRNTLLTSSVPRFLENLVELLDSIRKDFGDDDAFSEGNFIFGRKPVWADFWLAHFTDQWVEVLEEPKMLEKYETLKKQQEEVYNLPGVAEWIKERPSSFI</sequence>
<proteinExistence type="inferred from homology"/>
<dbReference type="Gene3D" id="1.20.1050.10">
    <property type="match status" value="1"/>
</dbReference>